<reference evidence="10 11" key="1">
    <citation type="journal article" date="2014" name="PLoS Genet.">
        <title>Phylogenetically driven sequencing of extremely halophilic archaea reveals strategies for static and dynamic osmo-response.</title>
        <authorList>
            <person name="Becker E.A."/>
            <person name="Seitzer P.M."/>
            <person name="Tritt A."/>
            <person name="Larsen D."/>
            <person name="Krusor M."/>
            <person name="Yao A.I."/>
            <person name="Wu D."/>
            <person name="Madern D."/>
            <person name="Eisen J.A."/>
            <person name="Darling A.E."/>
            <person name="Facciotti M.T."/>
        </authorList>
    </citation>
    <scope>NUCLEOTIDE SEQUENCE [LARGE SCALE GENOMIC DNA]</scope>
    <source>
        <strain evidence="10 11">JCM 14624</strain>
    </source>
</reference>
<dbReference type="InterPro" id="IPR028359">
    <property type="entry name" value="UDP_ManNAc/GlcNAc_DH"/>
</dbReference>
<dbReference type="RefSeq" id="WP_007696338.1">
    <property type="nucleotide sequence ID" value="NZ_AOIQ01000002.1"/>
</dbReference>
<dbReference type="InterPro" id="IPR014027">
    <property type="entry name" value="UDP-Glc/GDP-Man_DH_C"/>
</dbReference>
<evidence type="ECO:0000259" key="9">
    <source>
        <dbReference type="SMART" id="SM00984"/>
    </source>
</evidence>
<dbReference type="GO" id="GO:0000271">
    <property type="term" value="P:polysaccharide biosynthetic process"/>
    <property type="evidence" value="ECO:0007669"/>
    <property type="project" value="InterPro"/>
</dbReference>
<evidence type="ECO:0000256" key="8">
    <source>
        <dbReference type="SAM" id="MobiDB-lite"/>
    </source>
</evidence>
<dbReference type="Pfam" id="PF03721">
    <property type="entry name" value="UDPG_MGDP_dh_N"/>
    <property type="match status" value="1"/>
</dbReference>
<dbReference type="PANTHER" id="PTHR43491">
    <property type="entry name" value="UDP-N-ACETYL-D-MANNOSAMINE DEHYDROGENASE"/>
    <property type="match status" value="1"/>
</dbReference>
<dbReference type="SUPFAM" id="SSF48179">
    <property type="entry name" value="6-phosphogluconate dehydrogenase C-terminal domain-like"/>
    <property type="match status" value="1"/>
</dbReference>
<dbReference type="NCBIfam" id="TIGR03026">
    <property type="entry name" value="NDP-sugDHase"/>
    <property type="match status" value="1"/>
</dbReference>
<dbReference type="GO" id="GO:0016628">
    <property type="term" value="F:oxidoreductase activity, acting on the CH-CH group of donors, NAD or NADP as acceptor"/>
    <property type="evidence" value="ECO:0007669"/>
    <property type="project" value="InterPro"/>
</dbReference>
<dbReference type="GO" id="GO:0089714">
    <property type="term" value="F:UDP-N-acetyl-D-mannosamine dehydrogenase activity"/>
    <property type="evidence" value="ECO:0007669"/>
    <property type="project" value="UniProtKB-EC"/>
</dbReference>
<protein>
    <recommendedName>
        <fullName evidence="2">UDP-N-acetyl-D-mannosamine dehydrogenase</fullName>
        <ecNumber evidence="1">1.1.1.336</ecNumber>
    </recommendedName>
    <alternativeName>
        <fullName evidence="5">UDP-ManNAc 6-dehydrogenase</fullName>
    </alternativeName>
</protein>
<feature type="region of interest" description="Disordered" evidence="8">
    <location>
        <begin position="452"/>
        <end position="474"/>
    </location>
</feature>
<comment type="similarity">
    <text evidence="7">Belongs to the UDP-glucose/GDP-mannose dehydrogenase family.</text>
</comment>
<organism evidence="10 11">
    <name type="scientific">Halovivax asiaticus JCM 14624</name>
    <dbReference type="NCBI Taxonomy" id="1227490"/>
    <lineage>
        <taxon>Archaea</taxon>
        <taxon>Methanobacteriati</taxon>
        <taxon>Methanobacteriota</taxon>
        <taxon>Stenosarchaea group</taxon>
        <taxon>Halobacteria</taxon>
        <taxon>Halobacteriales</taxon>
        <taxon>Natrialbaceae</taxon>
        <taxon>Halovivax</taxon>
    </lineage>
</organism>
<evidence type="ECO:0000256" key="3">
    <source>
        <dbReference type="ARBA" id="ARBA00023002"/>
    </source>
</evidence>
<dbReference type="InterPro" id="IPR036291">
    <property type="entry name" value="NAD(P)-bd_dom_sf"/>
</dbReference>
<dbReference type="Proteomes" id="UP000011560">
    <property type="component" value="Unassembled WGS sequence"/>
</dbReference>
<accession>M0BTR2</accession>
<comment type="catalytic activity">
    <reaction evidence="6">
        <text>UDP-N-acetyl-alpha-D-mannosamine + 2 NAD(+) + H2O = UDP-N-acetyl-alpha-D-mannosaminouronate + 2 NADH + 3 H(+)</text>
        <dbReference type="Rhea" id="RHEA:25780"/>
        <dbReference type="ChEBI" id="CHEBI:15377"/>
        <dbReference type="ChEBI" id="CHEBI:15378"/>
        <dbReference type="ChEBI" id="CHEBI:57540"/>
        <dbReference type="ChEBI" id="CHEBI:57945"/>
        <dbReference type="ChEBI" id="CHEBI:68623"/>
        <dbReference type="ChEBI" id="CHEBI:70731"/>
        <dbReference type="EC" id="1.1.1.336"/>
    </reaction>
</comment>
<dbReference type="InterPro" id="IPR008927">
    <property type="entry name" value="6-PGluconate_DH-like_C_sf"/>
</dbReference>
<evidence type="ECO:0000256" key="7">
    <source>
        <dbReference type="PIRNR" id="PIRNR000124"/>
    </source>
</evidence>
<evidence type="ECO:0000256" key="1">
    <source>
        <dbReference type="ARBA" id="ARBA00012935"/>
    </source>
</evidence>
<sequence>MVSGLYDDGSESDRRDDSTEADRRDELTSGRLPVAVYGLGKMGLPLAAVFADTGMRVLGVDVDPDVVDCVASGDCHVEEPGLAPLVAELVETGRLDATTDGPAAAAEAAVHVIIVPTLVRDGDEPDLSTVEAVVADIATGLAPGDLVVLESTVPPRTARDVVTPTLEAETELHRGEFGVAVCPERTASGRALQDIRGAYPKVVGGVDAESTRAASLLYEEVTSNRVTPVADATTAEAVKVFEGIYRDVNIALANELATTCDDLGISVREAIETANQLPVCDIHDPGPGVGGHCIPNYPHFLMDRVETETPLTATARAVNEGMPIVTVDRLEHELERTGVELRDASIAVLGLTYRAGVPELRNAPAIDVVAELDRRGASVVGVDPSVDPESVGMRGVTIDDLPETSLDAVVLTTPHTAFDRIDWKTIDPLVLVDARDALSLENTHHRVVTLGVGTPPDESTTAQDRSILGQVDAQ</sequence>
<evidence type="ECO:0000256" key="2">
    <source>
        <dbReference type="ARBA" id="ARBA00016796"/>
    </source>
</evidence>
<dbReference type="InterPro" id="IPR036220">
    <property type="entry name" value="UDP-Glc/GDP-Man_DH_C_sf"/>
</dbReference>
<dbReference type="SMART" id="SM00984">
    <property type="entry name" value="UDPG_MGDP_dh_C"/>
    <property type="match status" value="1"/>
</dbReference>
<dbReference type="Gene3D" id="3.40.50.720">
    <property type="entry name" value="NAD(P)-binding Rossmann-like Domain"/>
    <property type="match status" value="2"/>
</dbReference>
<evidence type="ECO:0000313" key="11">
    <source>
        <dbReference type="Proteomes" id="UP000011560"/>
    </source>
</evidence>
<dbReference type="InterPro" id="IPR014026">
    <property type="entry name" value="UDP-Glc/GDP-Man_DH_dimer"/>
</dbReference>
<dbReference type="SUPFAM" id="SSF52413">
    <property type="entry name" value="UDP-glucose/GDP-mannose dehydrogenase C-terminal domain"/>
    <property type="match status" value="1"/>
</dbReference>
<dbReference type="AlphaFoldDB" id="M0BTR2"/>
<evidence type="ECO:0000313" key="10">
    <source>
        <dbReference type="EMBL" id="ELZ14355.1"/>
    </source>
</evidence>
<evidence type="ECO:0000256" key="6">
    <source>
        <dbReference type="ARBA" id="ARBA00049130"/>
    </source>
</evidence>
<gene>
    <name evidence="10" type="ORF">C479_00565</name>
</gene>
<keyword evidence="3" id="KW-0560">Oxidoreductase</keyword>
<dbReference type="EC" id="1.1.1.336" evidence="1"/>
<dbReference type="Pfam" id="PF00984">
    <property type="entry name" value="UDPG_MGDP_dh"/>
    <property type="match status" value="1"/>
</dbReference>
<dbReference type="PIRSF" id="PIRSF000124">
    <property type="entry name" value="UDPglc_GDPman_dh"/>
    <property type="match status" value="1"/>
</dbReference>
<dbReference type="GO" id="GO:0051287">
    <property type="term" value="F:NAD binding"/>
    <property type="evidence" value="ECO:0007669"/>
    <property type="project" value="InterPro"/>
</dbReference>
<name>M0BTR2_9EURY</name>
<dbReference type="SUPFAM" id="SSF51735">
    <property type="entry name" value="NAD(P)-binding Rossmann-fold domains"/>
    <property type="match status" value="1"/>
</dbReference>
<comment type="caution">
    <text evidence="10">The sequence shown here is derived from an EMBL/GenBank/DDBJ whole genome shotgun (WGS) entry which is preliminary data.</text>
</comment>
<dbReference type="STRING" id="1227490.C479_00565"/>
<proteinExistence type="inferred from homology"/>
<feature type="domain" description="UDP-glucose/GDP-mannose dehydrogenase C-terminal" evidence="9">
    <location>
        <begin position="347"/>
        <end position="440"/>
    </location>
</feature>
<evidence type="ECO:0000256" key="4">
    <source>
        <dbReference type="ARBA" id="ARBA00023027"/>
    </source>
</evidence>
<dbReference type="PIRSF" id="PIRSF500136">
    <property type="entry name" value="UDP_ManNAc_DH"/>
    <property type="match status" value="1"/>
</dbReference>
<feature type="region of interest" description="Disordered" evidence="8">
    <location>
        <begin position="1"/>
        <end position="26"/>
    </location>
</feature>
<dbReference type="PATRIC" id="fig|1227490.4.peg.118"/>
<dbReference type="EMBL" id="AOIQ01000002">
    <property type="protein sequence ID" value="ELZ14355.1"/>
    <property type="molecule type" value="Genomic_DNA"/>
</dbReference>
<keyword evidence="11" id="KW-1185">Reference proteome</keyword>
<evidence type="ECO:0000256" key="5">
    <source>
        <dbReference type="ARBA" id="ARBA00030172"/>
    </source>
</evidence>
<dbReference type="InterPro" id="IPR001732">
    <property type="entry name" value="UDP-Glc/GDP-Man_DH_N"/>
</dbReference>
<keyword evidence="4" id="KW-0520">NAD</keyword>
<feature type="compositionally biased region" description="Basic and acidic residues" evidence="8">
    <location>
        <begin position="11"/>
        <end position="26"/>
    </location>
</feature>
<dbReference type="PANTHER" id="PTHR43491:SF5">
    <property type="entry name" value="UDP-N-ACETYL-D-MANNOSAMINE DEHYDROGENASE"/>
    <property type="match status" value="1"/>
</dbReference>
<dbReference type="OrthoDB" id="372050at2157"/>
<dbReference type="Pfam" id="PF03720">
    <property type="entry name" value="UDPG_MGDP_dh_C"/>
    <property type="match status" value="1"/>
</dbReference>
<dbReference type="InterPro" id="IPR017476">
    <property type="entry name" value="UDP-Glc/GDP-Man"/>
</dbReference>